<name>A0A6J8DE90_MYTCO</name>
<reference evidence="1 2" key="1">
    <citation type="submission" date="2020-06" db="EMBL/GenBank/DDBJ databases">
        <authorList>
            <person name="Li R."/>
            <person name="Bekaert M."/>
        </authorList>
    </citation>
    <scope>NUCLEOTIDE SEQUENCE [LARGE SCALE GENOMIC DNA]</scope>
    <source>
        <strain evidence="2">wild</strain>
    </source>
</reference>
<evidence type="ECO:0000313" key="2">
    <source>
        <dbReference type="Proteomes" id="UP000507470"/>
    </source>
</evidence>
<dbReference type="EMBL" id="CACVKT020007200">
    <property type="protein sequence ID" value="CAC5406279.1"/>
    <property type="molecule type" value="Genomic_DNA"/>
</dbReference>
<accession>A0A6J8DE90</accession>
<dbReference type="AlphaFoldDB" id="A0A6J8DE90"/>
<keyword evidence="2" id="KW-1185">Reference proteome</keyword>
<protein>
    <submittedName>
        <fullName evidence="1">Uncharacterized protein</fullName>
    </submittedName>
</protein>
<sequence>MPFATPELHNQDYMLLNSETIWSARILVKSLSNKSMAEMYHESDVEQNKNSVLEIPVYKSSKSLNILQKYKDVTEKHISDKDSSCLKLRNQRMKKTLMLHNHYIVCHQHYMFVNLRRNSSLHRLLDLYHHHGHNHRHHQYGSEEELLDHKKVLYTV</sequence>
<organism evidence="1 2">
    <name type="scientific">Mytilus coruscus</name>
    <name type="common">Sea mussel</name>
    <dbReference type="NCBI Taxonomy" id="42192"/>
    <lineage>
        <taxon>Eukaryota</taxon>
        <taxon>Metazoa</taxon>
        <taxon>Spiralia</taxon>
        <taxon>Lophotrochozoa</taxon>
        <taxon>Mollusca</taxon>
        <taxon>Bivalvia</taxon>
        <taxon>Autobranchia</taxon>
        <taxon>Pteriomorphia</taxon>
        <taxon>Mytilida</taxon>
        <taxon>Mytiloidea</taxon>
        <taxon>Mytilidae</taxon>
        <taxon>Mytilinae</taxon>
        <taxon>Mytilus</taxon>
    </lineage>
</organism>
<dbReference type="Proteomes" id="UP000507470">
    <property type="component" value="Unassembled WGS sequence"/>
</dbReference>
<proteinExistence type="predicted"/>
<evidence type="ECO:0000313" key="1">
    <source>
        <dbReference type="EMBL" id="CAC5406279.1"/>
    </source>
</evidence>
<gene>
    <name evidence="1" type="ORF">MCOR_39870</name>
</gene>